<dbReference type="OrthoDB" id="9814548at2"/>
<dbReference type="PROSITE" id="PS50059">
    <property type="entry name" value="FKBP_PPIASE"/>
    <property type="match status" value="1"/>
</dbReference>
<dbReference type="FunFam" id="3.10.50.40:FF:000006">
    <property type="entry name" value="Peptidyl-prolyl cis-trans isomerase"/>
    <property type="match status" value="1"/>
</dbReference>
<dbReference type="RefSeq" id="WP_005001537.1">
    <property type="nucleotide sequence ID" value="NZ_CH672427.1"/>
</dbReference>
<evidence type="ECO:0000256" key="5">
    <source>
        <dbReference type="PROSITE-ProRule" id="PRU00277"/>
    </source>
</evidence>
<sequence>MPEQETASGLCYEDLVLGKGKKATGRGETVFVHYTGWLEDGTRFDSSHDRGEPLEFSLGAGLVIPGWEEGIIGMRAGGRRKLTVPPELGYGARGAGTVIPPNARLIFEIELLSVMGKF</sequence>
<evidence type="ECO:0000313" key="9">
    <source>
        <dbReference type="Proteomes" id="UP000003374"/>
    </source>
</evidence>
<dbReference type="STRING" id="314278.NB231_08745"/>
<dbReference type="GO" id="GO:0003755">
    <property type="term" value="F:peptidyl-prolyl cis-trans isomerase activity"/>
    <property type="evidence" value="ECO:0007669"/>
    <property type="project" value="UniProtKB-UniRule"/>
</dbReference>
<name>A4BSR2_9GAMM</name>
<evidence type="ECO:0000313" key="8">
    <source>
        <dbReference type="EMBL" id="EAR21332.1"/>
    </source>
</evidence>
<dbReference type="PANTHER" id="PTHR43811:SF19">
    <property type="entry name" value="39 KDA FK506-BINDING NUCLEAR PROTEIN"/>
    <property type="match status" value="1"/>
</dbReference>
<dbReference type="PANTHER" id="PTHR43811">
    <property type="entry name" value="FKBP-TYPE PEPTIDYL-PROLYL CIS-TRANS ISOMERASE FKPA"/>
    <property type="match status" value="1"/>
</dbReference>
<dbReference type="InterPro" id="IPR046357">
    <property type="entry name" value="PPIase_dom_sf"/>
</dbReference>
<organism evidence="8 9">
    <name type="scientific">Nitrococcus mobilis Nb-231</name>
    <dbReference type="NCBI Taxonomy" id="314278"/>
    <lineage>
        <taxon>Bacteria</taxon>
        <taxon>Pseudomonadati</taxon>
        <taxon>Pseudomonadota</taxon>
        <taxon>Gammaproteobacteria</taxon>
        <taxon>Chromatiales</taxon>
        <taxon>Ectothiorhodospiraceae</taxon>
        <taxon>Nitrococcus</taxon>
    </lineage>
</organism>
<evidence type="ECO:0000256" key="6">
    <source>
        <dbReference type="RuleBase" id="RU003915"/>
    </source>
</evidence>
<evidence type="ECO:0000256" key="4">
    <source>
        <dbReference type="ARBA" id="ARBA00023235"/>
    </source>
</evidence>
<dbReference type="HOGENOM" id="CLU_013615_12_0_6"/>
<protein>
    <recommendedName>
        <fullName evidence="6">Peptidyl-prolyl cis-trans isomerase</fullName>
        <ecNumber evidence="6">5.2.1.8</ecNumber>
    </recommendedName>
</protein>
<keyword evidence="4 5" id="KW-0413">Isomerase</keyword>
<evidence type="ECO:0000256" key="1">
    <source>
        <dbReference type="ARBA" id="ARBA00000971"/>
    </source>
</evidence>
<comment type="similarity">
    <text evidence="2 6">Belongs to the FKBP-type PPIase family.</text>
</comment>
<dbReference type="EMBL" id="AAOF01000010">
    <property type="protein sequence ID" value="EAR21332.1"/>
    <property type="molecule type" value="Genomic_DNA"/>
</dbReference>
<evidence type="ECO:0000256" key="3">
    <source>
        <dbReference type="ARBA" id="ARBA00023110"/>
    </source>
</evidence>
<gene>
    <name evidence="8" type="ORF">NB231_08745</name>
</gene>
<dbReference type="SUPFAM" id="SSF54534">
    <property type="entry name" value="FKBP-like"/>
    <property type="match status" value="1"/>
</dbReference>
<dbReference type="EC" id="5.2.1.8" evidence="6"/>
<proteinExistence type="inferred from homology"/>
<dbReference type="Gene3D" id="3.10.50.40">
    <property type="match status" value="1"/>
</dbReference>
<dbReference type="InterPro" id="IPR001179">
    <property type="entry name" value="PPIase_FKBP_dom"/>
</dbReference>
<accession>A4BSR2</accession>
<dbReference type="Proteomes" id="UP000003374">
    <property type="component" value="Unassembled WGS sequence"/>
</dbReference>
<evidence type="ECO:0000259" key="7">
    <source>
        <dbReference type="PROSITE" id="PS50059"/>
    </source>
</evidence>
<dbReference type="eggNOG" id="COG0545">
    <property type="taxonomic scope" value="Bacteria"/>
</dbReference>
<keyword evidence="3 5" id="KW-0697">Rotamase</keyword>
<comment type="catalytic activity">
    <reaction evidence="1 5 6">
        <text>[protein]-peptidylproline (omega=180) = [protein]-peptidylproline (omega=0)</text>
        <dbReference type="Rhea" id="RHEA:16237"/>
        <dbReference type="Rhea" id="RHEA-COMP:10747"/>
        <dbReference type="Rhea" id="RHEA-COMP:10748"/>
        <dbReference type="ChEBI" id="CHEBI:83833"/>
        <dbReference type="ChEBI" id="CHEBI:83834"/>
        <dbReference type="EC" id="5.2.1.8"/>
    </reaction>
</comment>
<comment type="caution">
    <text evidence="8">The sequence shown here is derived from an EMBL/GenBank/DDBJ whole genome shotgun (WGS) entry which is preliminary data.</text>
</comment>
<evidence type="ECO:0000256" key="2">
    <source>
        <dbReference type="ARBA" id="ARBA00006577"/>
    </source>
</evidence>
<dbReference type="AlphaFoldDB" id="A4BSR2"/>
<reference evidence="8 9" key="1">
    <citation type="submission" date="2006-02" db="EMBL/GenBank/DDBJ databases">
        <authorList>
            <person name="Waterbury J."/>
            <person name="Ferriera S."/>
            <person name="Johnson J."/>
            <person name="Kravitz S."/>
            <person name="Halpern A."/>
            <person name="Remington K."/>
            <person name="Beeson K."/>
            <person name="Tran B."/>
            <person name="Rogers Y.-H."/>
            <person name="Friedman R."/>
            <person name="Venter J.C."/>
        </authorList>
    </citation>
    <scope>NUCLEOTIDE SEQUENCE [LARGE SCALE GENOMIC DNA]</scope>
    <source>
        <strain evidence="8 9">Nb-231</strain>
    </source>
</reference>
<dbReference type="Pfam" id="PF00254">
    <property type="entry name" value="FKBP_C"/>
    <property type="match status" value="1"/>
</dbReference>
<feature type="domain" description="PPIase FKBP-type" evidence="7">
    <location>
        <begin position="27"/>
        <end position="115"/>
    </location>
</feature>
<keyword evidence="9" id="KW-1185">Reference proteome</keyword>